<dbReference type="Pfam" id="PF01464">
    <property type="entry name" value="SLT"/>
    <property type="match status" value="1"/>
</dbReference>
<evidence type="ECO:0000313" key="5">
    <source>
        <dbReference type="EMBL" id="SDY08163.1"/>
    </source>
</evidence>
<dbReference type="EMBL" id="FNOW01000028">
    <property type="protein sequence ID" value="SDY08163.1"/>
    <property type="molecule type" value="Genomic_DNA"/>
</dbReference>
<proteinExistence type="inferred from homology"/>
<feature type="region of interest" description="Disordered" evidence="2">
    <location>
        <begin position="32"/>
        <end position="82"/>
    </location>
</feature>
<feature type="chain" id="PRO_5011673578" evidence="3">
    <location>
        <begin position="25"/>
        <end position="283"/>
    </location>
</feature>
<dbReference type="GO" id="GO:0008933">
    <property type="term" value="F:peptidoglycan lytic transglycosylase activity"/>
    <property type="evidence" value="ECO:0007669"/>
    <property type="project" value="InterPro"/>
</dbReference>
<keyword evidence="3" id="KW-0732">Signal</keyword>
<dbReference type="RefSeq" id="WP_091334183.1">
    <property type="nucleotide sequence ID" value="NZ_FNOW01000028.1"/>
</dbReference>
<evidence type="ECO:0000256" key="2">
    <source>
        <dbReference type="SAM" id="MobiDB-lite"/>
    </source>
</evidence>
<dbReference type="STRING" id="61595.SAMN05421644_12814"/>
<feature type="compositionally biased region" description="Low complexity" evidence="2">
    <location>
        <begin position="46"/>
        <end position="66"/>
    </location>
</feature>
<evidence type="ECO:0000313" key="6">
    <source>
        <dbReference type="Proteomes" id="UP000198672"/>
    </source>
</evidence>
<dbReference type="Proteomes" id="UP000198672">
    <property type="component" value="Unassembled WGS sequence"/>
</dbReference>
<accession>A0A1H3GXY1</accession>
<name>A0A1H3GXY1_ALLWA</name>
<comment type="similarity">
    <text evidence="1">Belongs to the transglycosylase Slt family.</text>
</comment>
<evidence type="ECO:0000256" key="1">
    <source>
        <dbReference type="ARBA" id="ARBA00007734"/>
    </source>
</evidence>
<dbReference type="PROSITE" id="PS00922">
    <property type="entry name" value="TRANSGLYCOSYLASE"/>
    <property type="match status" value="1"/>
</dbReference>
<evidence type="ECO:0000259" key="4">
    <source>
        <dbReference type="Pfam" id="PF01464"/>
    </source>
</evidence>
<sequence length="283" mass="30947">MHSKPLARLAIPLLALLVPLALRAETEQPAAPTLAPVTVPPPTTPTPTLTPDSAPVLEPAPVAEPARPVRPTPPERPRPSRAEVQALIPDVARRHGVEEALIRAVVAAESNYNAHAVSPVGAVGLMQLMPPTAADYGVTSVADLFDPRINLNTGTRHIKRLLRKYKNDYGRVIMAYNAGEGVVDRTNSQVTYQETLNYTEAVIRHYRRYGGTAPTQTALDQVQTLRTVRNTSQARRLLKKYLDPSLLSLKVKPTLDVRSLNPALHDVGPESKPMFELNTTVIR</sequence>
<keyword evidence="6" id="KW-1185">Reference proteome</keyword>
<dbReference type="InterPro" id="IPR008258">
    <property type="entry name" value="Transglycosylase_SLT_dom_1"/>
</dbReference>
<dbReference type="PANTHER" id="PTHR37423">
    <property type="entry name" value="SOLUBLE LYTIC MUREIN TRANSGLYCOSYLASE-RELATED"/>
    <property type="match status" value="1"/>
</dbReference>
<dbReference type="CDD" id="cd00254">
    <property type="entry name" value="LT-like"/>
    <property type="match status" value="1"/>
</dbReference>
<dbReference type="SUPFAM" id="SSF53955">
    <property type="entry name" value="Lysozyme-like"/>
    <property type="match status" value="1"/>
</dbReference>
<reference evidence="6" key="1">
    <citation type="submission" date="2016-10" db="EMBL/GenBank/DDBJ databases">
        <authorList>
            <person name="Varghese N."/>
            <person name="Submissions S."/>
        </authorList>
    </citation>
    <scope>NUCLEOTIDE SEQUENCE [LARGE SCALE GENOMIC DNA]</scope>
    <source>
        <strain evidence="6">DSM 173</strain>
    </source>
</reference>
<dbReference type="GO" id="GO:0000270">
    <property type="term" value="P:peptidoglycan metabolic process"/>
    <property type="evidence" value="ECO:0007669"/>
    <property type="project" value="InterPro"/>
</dbReference>
<dbReference type="Gene3D" id="1.10.530.10">
    <property type="match status" value="1"/>
</dbReference>
<protein>
    <submittedName>
        <fullName evidence="5">Transglycosylase SLT domain-containing protein</fullName>
    </submittedName>
</protein>
<dbReference type="InterPro" id="IPR023346">
    <property type="entry name" value="Lysozyme-like_dom_sf"/>
</dbReference>
<dbReference type="InterPro" id="IPR000189">
    <property type="entry name" value="Transglyc_AS"/>
</dbReference>
<evidence type="ECO:0000256" key="3">
    <source>
        <dbReference type="SAM" id="SignalP"/>
    </source>
</evidence>
<dbReference type="PANTHER" id="PTHR37423:SF2">
    <property type="entry name" value="MEMBRANE-BOUND LYTIC MUREIN TRANSGLYCOSYLASE C"/>
    <property type="match status" value="1"/>
</dbReference>
<feature type="signal peptide" evidence="3">
    <location>
        <begin position="1"/>
        <end position="24"/>
    </location>
</feature>
<organism evidence="5 6">
    <name type="scientific">Allochromatium warmingii</name>
    <name type="common">Chromatium warmingii</name>
    <dbReference type="NCBI Taxonomy" id="61595"/>
    <lineage>
        <taxon>Bacteria</taxon>
        <taxon>Pseudomonadati</taxon>
        <taxon>Pseudomonadota</taxon>
        <taxon>Gammaproteobacteria</taxon>
        <taxon>Chromatiales</taxon>
        <taxon>Chromatiaceae</taxon>
        <taxon>Allochromatium</taxon>
    </lineage>
</organism>
<gene>
    <name evidence="5" type="ORF">SAMN05421644_12814</name>
</gene>
<dbReference type="OrthoDB" id="92254at2"/>
<dbReference type="GO" id="GO:0016020">
    <property type="term" value="C:membrane"/>
    <property type="evidence" value="ECO:0007669"/>
    <property type="project" value="InterPro"/>
</dbReference>
<dbReference type="AlphaFoldDB" id="A0A1H3GXY1"/>
<feature type="domain" description="Transglycosylase SLT" evidence="4">
    <location>
        <begin position="92"/>
        <end position="195"/>
    </location>
</feature>